<gene>
    <name evidence="1" type="ORF">L0M99_03405</name>
</gene>
<dbReference type="RefSeq" id="WP_238127776.1">
    <property type="nucleotide sequence ID" value="NZ_JAKNHJ010000005.1"/>
</dbReference>
<reference evidence="1" key="1">
    <citation type="submission" date="2022-01" db="EMBL/GenBank/DDBJ databases">
        <title>Collection of gut derived symbiotic bacterial strains cultured from healthy donors.</title>
        <authorList>
            <person name="Lin H."/>
            <person name="Kohout C."/>
            <person name="Waligurski E."/>
            <person name="Pamer E.G."/>
        </authorList>
    </citation>
    <scope>NUCLEOTIDE SEQUENCE</scope>
    <source>
        <strain evidence="1">DFI.7.46</strain>
    </source>
</reference>
<evidence type="ECO:0000313" key="2">
    <source>
        <dbReference type="Proteomes" id="UP001200537"/>
    </source>
</evidence>
<name>A0AAJ1BBH0_9ACTO</name>
<dbReference type="EMBL" id="JAKNHJ010000005">
    <property type="protein sequence ID" value="MCG4617546.1"/>
    <property type="molecule type" value="Genomic_DNA"/>
</dbReference>
<dbReference type="AlphaFoldDB" id="A0AAJ1BBH0"/>
<proteinExistence type="predicted"/>
<evidence type="ECO:0000313" key="1">
    <source>
        <dbReference type="EMBL" id="MCG4617546.1"/>
    </source>
</evidence>
<comment type="caution">
    <text evidence="1">The sequence shown here is derived from an EMBL/GenBank/DDBJ whole genome shotgun (WGS) entry which is preliminary data.</text>
</comment>
<dbReference type="Proteomes" id="UP001200537">
    <property type="component" value="Unassembled WGS sequence"/>
</dbReference>
<sequence>MLDKTQKRAIANLREAAKYLAQSTTELNAIVYDYIRACQDFNRQVFESNDKRLMEWLPEIQESLDWLAYLASSLQVTAAEQVIDLYRAGTPVKILEIAKAQEKKRKKQK</sequence>
<accession>A0AAJ1BBH0</accession>
<protein>
    <submittedName>
        <fullName evidence="1">Uncharacterized protein</fullName>
    </submittedName>
</protein>
<organism evidence="1 2">
    <name type="scientific">Varibaculum cambriense</name>
    <dbReference type="NCBI Taxonomy" id="184870"/>
    <lineage>
        <taxon>Bacteria</taxon>
        <taxon>Bacillati</taxon>
        <taxon>Actinomycetota</taxon>
        <taxon>Actinomycetes</taxon>
        <taxon>Actinomycetales</taxon>
        <taxon>Actinomycetaceae</taxon>
        <taxon>Varibaculum</taxon>
    </lineage>
</organism>